<name>A0ACA9M4F7_9GLOM</name>
<evidence type="ECO:0000313" key="1">
    <source>
        <dbReference type="EMBL" id="CAG8561454.1"/>
    </source>
</evidence>
<evidence type="ECO:0000313" key="2">
    <source>
        <dbReference type="Proteomes" id="UP000789525"/>
    </source>
</evidence>
<dbReference type="EMBL" id="CAJVPT010009425">
    <property type="protein sequence ID" value="CAG8561454.1"/>
    <property type="molecule type" value="Genomic_DNA"/>
</dbReference>
<proteinExistence type="predicted"/>
<gene>
    <name evidence="1" type="ORF">ACOLOM_LOCUS5250</name>
</gene>
<organism evidence="1 2">
    <name type="scientific">Acaulospora colombiana</name>
    <dbReference type="NCBI Taxonomy" id="27376"/>
    <lineage>
        <taxon>Eukaryota</taxon>
        <taxon>Fungi</taxon>
        <taxon>Fungi incertae sedis</taxon>
        <taxon>Mucoromycota</taxon>
        <taxon>Glomeromycotina</taxon>
        <taxon>Glomeromycetes</taxon>
        <taxon>Diversisporales</taxon>
        <taxon>Acaulosporaceae</taxon>
        <taxon>Acaulospora</taxon>
    </lineage>
</organism>
<protein>
    <submittedName>
        <fullName evidence="1">14237_t:CDS:1</fullName>
    </submittedName>
</protein>
<keyword evidence="2" id="KW-1185">Reference proteome</keyword>
<sequence length="256" mass="29477">MAFSRSFNLRIVFLTLIFLIFIQKNFAENTETFTQTFARENKEIVDKILCNSYFNAISTGKATNAEFEHDIIQNHYFTILWARSLGYALTKAPAPVPKDWGFGNVTREFFITFLSSYLDVIETYGKVLEELAVAHNFNIYGELYSAFSRTDGEYMIKVAKTLPFEAWIATNWASNYFFYEGVLISQASIKKNGYTYEFQDYIDVSTSSLVKNVTEQLGSFVDLIYKSKKADRKLATKVMTQQLKNDFAYYESVATV</sequence>
<accession>A0ACA9M4F7</accession>
<dbReference type="Proteomes" id="UP000789525">
    <property type="component" value="Unassembled WGS sequence"/>
</dbReference>
<reference evidence="1" key="1">
    <citation type="submission" date="2021-06" db="EMBL/GenBank/DDBJ databases">
        <authorList>
            <person name="Kallberg Y."/>
            <person name="Tangrot J."/>
            <person name="Rosling A."/>
        </authorList>
    </citation>
    <scope>NUCLEOTIDE SEQUENCE</scope>
    <source>
        <strain evidence="1">CL356</strain>
    </source>
</reference>
<comment type="caution">
    <text evidence="1">The sequence shown here is derived from an EMBL/GenBank/DDBJ whole genome shotgun (WGS) entry which is preliminary data.</text>
</comment>